<dbReference type="InterPro" id="IPR029058">
    <property type="entry name" value="AB_hydrolase_fold"/>
</dbReference>
<dbReference type="SUPFAM" id="SSF53474">
    <property type="entry name" value="alpha/beta-Hydrolases"/>
    <property type="match status" value="1"/>
</dbReference>
<dbReference type="RefSeq" id="WP_271176621.1">
    <property type="nucleotide sequence ID" value="NZ_BAAAJO010000005.1"/>
</dbReference>
<proteinExistence type="predicted"/>
<dbReference type="EMBL" id="BSEN01000006">
    <property type="protein sequence ID" value="GLJ75945.1"/>
    <property type="molecule type" value="Genomic_DNA"/>
</dbReference>
<dbReference type="AlphaFoldDB" id="A0A9W6LZI3"/>
<dbReference type="InterPro" id="IPR010662">
    <property type="entry name" value="RBBP9/YdeN"/>
</dbReference>
<reference evidence="1" key="1">
    <citation type="journal article" date="2014" name="Int. J. Syst. Evol. Microbiol.">
        <title>Complete genome sequence of Corynebacterium casei LMG S-19264T (=DSM 44701T), isolated from a smear-ripened cheese.</title>
        <authorList>
            <consortium name="US DOE Joint Genome Institute (JGI-PGF)"/>
            <person name="Walter F."/>
            <person name="Albersmeier A."/>
            <person name="Kalinowski J."/>
            <person name="Ruckert C."/>
        </authorList>
    </citation>
    <scope>NUCLEOTIDE SEQUENCE</scope>
    <source>
        <strain evidence="1">VKM Ac-1401</strain>
    </source>
</reference>
<evidence type="ECO:0008006" key="3">
    <source>
        <dbReference type="Google" id="ProtNLM"/>
    </source>
</evidence>
<keyword evidence="2" id="KW-1185">Reference proteome</keyword>
<name>A0A9W6LZI3_9MICO</name>
<organism evidence="1 2">
    <name type="scientific">Leifsonia poae</name>
    <dbReference type="NCBI Taxonomy" id="110933"/>
    <lineage>
        <taxon>Bacteria</taxon>
        <taxon>Bacillati</taxon>
        <taxon>Actinomycetota</taxon>
        <taxon>Actinomycetes</taxon>
        <taxon>Micrococcales</taxon>
        <taxon>Microbacteriaceae</taxon>
        <taxon>Leifsonia</taxon>
    </lineage>
</organism>
<dbReference type="Proteomes" id="UP001142372">
    <property type="component" value="Unassembled WGS sequence"/>
</dbReference>
<gene>
    <name evidence="1" type="ORF">GCM10017584_15190</name>
</gene>
<dbReference type="GO" id="GO:0016787">
    <property type="term" value="F:hydrolase activity"/>
    <property type="evidence" value="ECO:0007669"/>
    <property type="project" value="InterPro"/>
</dbReference>
<protein>
    <recommendedName>
        <fullName evidence="3">Hydrolase</fullName>
    </recommendedName>
</protein>
<evidence type="ECO:0000313" key="1">
    <source>
        <dbReference type="EMBL" id="GLJ75945.1"/>
    </source>
</evidence>
<sequence>MTSTETAPGARAFLILHGWDNFRPPGHWQHELAAALRERGERVVYPQLPDAATPSVAAWRHAVADALAEASAHGARVTVLCHSLACLLWLGARPADDASVERVLLVAPPSREFVGGIPEIAAFAALTPSRPSAATTIAASDADPYCPEGADTAFGAPLGIPVVVIPGGGHLERTAGYGEWPSVLAWSLDPSAPLLPRETVDAG</sequence>
<evidence type="ECO:0000313" key="2">
    <source>
        <dbReference type="Proteomes" id="UP001142372"/>
    </source>
</evidence>
<accession>A0A9W6LZI3</accession>
<comment type="caution">
    <text evidence="1">The sequence shown here is derived from an EMBL/GenBank/DDBJ whole genome shotgun (WGS) entry which is preliminary data.</text>
</comment>
<reference evidence="1" key="2">
    <citation type="submission" date="2023-01" db="EMBL/GenBank/DDBJ databases">
        <authorList>
            <person name="Sun Q."/>
            <person name="Evtushenko L."/>
        </authorList>
    </citation>
    <scope>NUCLEOTIDE SEQUENCE</scope>
    <source>
        <strain evidence="1">VKM Ac-1401</strain>
    </source>
</reference>
<dbReference type="Gene3D" id="3.40.50.1820">
    <property type="entry name" value="alpha/beta hydrolase"/>
    <property type="match status" value="1"/>
</dbReference>
<dbReference type="Pfam" id="PF06821">
    <property type="entry name" value="Ser_hydrolase"/>
    <property type="match status" value="1"/>
</dbReference>